<evidence type="ECO:0000313" key="2">
    <source>
        <dbReference type="EMBL" id="SPO28248.1"/>
    </source>
</evidence>
<evidence type="ECO:0000313" key="3">
    <source>
        <dbReference type="Proteomes" id="UP000324022"/>
    </source>
</evidence>
<gene>
    <name evidence="2" type="ORF">UTRI_10199</name>
</gene>
<dbReference type="EMBL" id="OOIN01000021">
    <property type="protein sequence ID" value="SPO28248.1"/>
    <property type="molecule type" value="Genomic_DNA"/>
</dbReference>
<proteinExistence type="predicted"/>
<feature type="chain" id="PRO_5023024554" description="Secreted protein" evidence="1">
    <location>
        <begin position="27"/>
        <end position="100"/>
    </location>
</feature>
<dbReference type="AlphaFoldDB" id="A0A5C3ECU1"/>
<protein>
    <recommendedName>
        <fullName evidence="4">Secreted protein</fullName>
    </recommendedName>
</protein>
<organism evidence="2 3">
    <name type="scientific">Ustilago trichophora</name>
    <dbReference type="NCBI Taxonomy" id="86804"/>
    <lineage>
        <taxon>Eukaryota</taxon>
        <taxon>Fungi</taxon>
        <taxon>Dikarya</taxon>
        <taxon>Basidiomycota</taxon>
        <taxon>Ustilaginomycotina</taxon>
        <taxon>Ustilaginomycetes</taxon>
        <taxon>Ustilaginales</taxon>
        <taxon>Ustilaginaceae</taxon>
        <taxon>Ustilago</taxon>
    </lineage>
</organism>
<dbReference type="Proteomes" id="UP000324022">
    <property type="component" value="Unassembled WGS sequence"/>
</dbReference>
<name>A0A5C3ECU1_9BASI</name>
<reference evidence="2 3" key="1">
    <citation type="submission" date="2018-03" db="EMBL/GenBank/DDBJ databases">
        <authorList>
            <person name="Guldener U."/>
        </authorList>
    </citation>
    <scope>NUCLEOTIDE SEQUENCE [LARGE SCALE GENOMIC DNA]</scope>
    <source>
        <strain evidence="2 3">NBRC100155</strain>
    </source>
</reference>
<sequence length="100" mass="11902">MTLFKQPVLPLLLTICMSNLPLVVQGHSDMHHLVRRESVEDCTQHMVQTLWQDHPKFAQAVACFKDKLHYNTDSEYSEDMHFIDWYPCYFKGWGKTRHYS</sequence>
<accession>A0A5C3ECU1</accession>
<keyword evidence="3" id="KW-1185">Reference proteome</keyword>
<feature type="signal peptide" evidence="1">
    <location>
        <begin position="1"/>
        <end position="26"/>
    </location>
</feature>
<evidence type="ECO:0008006" key="4">
    <source>
        <dbReference type="Google" id="ProtNLM"/>
    </source>
</evidence>
<keyword evidence="1" id="KW-0732">Signal</keyword>
<evidence type="ECO:0000256" key="1">
    <source>
        <dbReference type="SAM" id="SignalP"/>
    </source>
</evidence>